<organism evidence="2 3">
    <name type="scientific">Rotaria sordida</name>
    <dbReference type="NCBI Taxonomy" id="392033"/>
    <lineage>
        <taxon>Eukaryota</taxon>
        <taxon>Metazoa</taxon>
        <taxon>Spiralia</taxon>
        <taxon>Gnathifera</taxon>
        <taxon>Rotifera</taxon>
        <taxon>Eurotatoria</taxon>
        <taxon>Bdelloidea</taxon>
        <taxon>Philodinida</taxon>
        <taxon>Philodinidae</taxon>
        <taxon>Rotaria</taxon>
    </lineage>
</organism>
<feature type="signal peptide" evidence="1">
    <location>
        <begin position="1"/>
        <end position="21"/>
    </location>
</feature>
<dbReference type="Proteomes" id="UP000663854">
    <property type="component" value="Unassembled WGS sequence"/>
</dbReference>
<protein>
    <submittedName>
        <fullName evidence="2">Uncharacterized protein</fullName>
    </submittedName>
</protein>
<name>A0A814AZV6_9BILA</name>
<reference evidence="2" key="1">
    <citation type="submission" date="2021-02" db="EMBL/GenBank/DDBJ databases">
        <authorList>
            <person name="Nowell W R."/>
        </authorList>
    </citation>
    <scope>NUCLEOTIDE SEQUENCE</scope>
</reference>
<keyword evidence="1" id="KW-0732">Signal</keyword>
<evidence type="ECO:0000256" key="1">
    <source>
        <dbReference type="SAM" id="SignalP"/>
    </source>
</evidence>
<dbReference type="EMBL" id="CAJNOH010000166">
    <property type="protein sequence ID" value="CAF0921344.1"/>
    <property type="molecule type" value="Genomic_DNA"/>
</dbReference>
<accession>A0A814AZV6</accession>
<proteinExistence type="predicted"/>
<dbReference type="AlphaFoldDB" id="A0A814AZV6"/>
<evidence type="ECO:0000313" key="3">
    <source>
        <dbReference type="Proteomes" id="UP000663854"/>
    </source>
</evidence>
<feature type="chain" id="PRO_5032331084" evidence="1">
    <location>
        <begin position="22"/>
        <end position="190"/>
    </location>
</feature>
<sequence length="190" mass="20076">MLKKLLTVVAVVALSAFAANAQAPCTNDPIYADSSAGIWPDSATGLEHALDCEDYSTIIQVKTLTDTSVTFQGIPVQLKVKALKILDVVGEPAGFVVAANYNDPNGYWLNGGTDPNWTAVQGCVLISAPQSAVAAAVGGGQGVNNNEYPIDVYVDVWAKGNPIPATYTWARKSGLGYRRCSNSFRALLPK</sequence>
<comment type="caution">
    <text evidence="2">The sequence shown here is derived from an EMBL/GenBank/DDBJ whole genome shotgun (WGS) entry which is preliminary data.</text>
</comment>
<gene>
    <name evidence="2" type="ORF">PYM288_LOCUS10543</name>
</gene>
<evidence type="ECO:0000313" key="2">
    <source>
        <dbReference type="EMBL" id="CAF0921344.1"/>
    </source>
</evidence>